<keyword evidence="7 9" id="KW-0249">Electron transport</keyword>
<dbReference type="SUPFAM" id="SSF52402">
    <property type="entry name" value="Adenine nucleotide alpha hydrolases-like"/>
    <property type="match status" value="1"/>
</dbReference>
<dbReference type="InterPro" id="IPR033947">
    <property type="entry name" value="ETF_alpha_N"/>
</dbReference>
<dbReference type="STRING" id="1071383.J7RKI0"/>
<feature type="domain" description="Electron transfer flavoprotein alpha/beta-subunit N-terminal" evidence="11">
    <location>
        <begin position="29"/>
        <end position="207"/>
    </location>
</feature>
<dbReference type="InterPro" id="IPR014731">
    <property type="entry name" value="ETF_asu_C"/>
</dbReference>
<feature type="binding site" evidence="10">
    <location>
        <begin position="262"/>
        <end position="263"/>
    </location>
    <ligand>
        <name>FAD</name>
        <dbReference type="ChEBI" id="CHEBI:57692"/>
    </ligand>
</feature>
<dbReference type="GO" id="GO:0033539">
    <property type="term" value="P:fatty acid beta-oxidation using acyl-CoA dehydrogenase"/>
    <property type="evidence" value="ECO:0007669"/>
    <property type="project" value="TreeGrafter"/>
</dbReference>
<accession>J7RKI0</accession>
<evidence type="ECO:0000256" key="6">
    <source>
        <dbReference type="ARBA" id="ARBA00022827"/>
    </source>
</evidence>
<dbReference type="PIRSF" id="PIRSF000089">
    <property type="entry name" value="Electra_flavoP_a"/>
    <property type="match status" value="1"/>
</dbReference>
<dbReference type="PANTHER" id="PTHR43153:SF1">
    <property type="entry name" value="ELECTRON TRANSFER FLAVOPROTEIN SUBUNIT ALPHA, MITOCHONDRIAL"/>
    <property type="match status" value="1"/>
</dbReference>
<dbReference type="OrthoDB" id="1715808at2759"/>
<comment type="function">
    <text evidence="8 9">The electron transfer flavoprotein serves as a specific electron acceptor for several dehydrogenases, including five acyl-CoA dehydrogenases, glutaryl-CoA and sarcosine dehydrogenase. It transfers the electrons to the main mitochondrial respiratory chain via ETF-ubiquinone oxidoreductase (ETF dehydrogenase).</text>
</comment>
<reference evidence="13" key="2">
    <citation type="submission" date="2012-08" db="EMBL/GenBank/DDBJ databases">
        <title>Genome sequence of Kazachstania naganishii.</title>
        <authorList>
            <person name="Gordon J.L."/>
            <person name="Armisen D."/>
            <person name="Proux-Wera E."/>
            <person name="OhEigeartaigh S.S."/>
            <person name="Byrne K.P."/>
            <person name="Wolfe K.H."/>
        </authorList>
    </citation>
    <scope>NUCLEOTIDE SEQUENCE [LARGE SCALE GENOMIC DNA]</scope>
    <source>
        <strain evidence="13">ATCC MYA-139 / BCRC 22969 / CBS 8797 / CCRC 22969 / KCTC 17520 / NBRC 10181 / NCYC 3082</strain>
    </source>
</reference>
<organism evidence="12 13">
    <name type="scientific">Huiozyma naganishii (strain ATCC MYA-139 / BCRC 22969 / CBS 8797 / KCTC 17520 / NBRC 10181 / NCYC 3082 / Yp74L-3)</name>
    <name type="common">Yeast</name>
    <name type="synonym">Kazachstania naganishii</name>
    <dbReference type="NCBI Taxonomy" id="1071383"/>
    <lineage>
        <taxon>Eukaryota</taxon>
        <taxon>Fungi</taxon>
        <taxon>Dikarya</taxon>
        <taxon>Ascomycota</taxon>
        <taxon>Saccharomycotina</taxon>
        <taxon>Saccharomycetes</taxon>
        <taxon>Saccharomycetales</taxon>
        <taxon>Saccharomycetaceae</taxon>
        <taxon>Huiozyma</taxon>
    </lineage>
</organism>
<comment type="subcellular location">
    <subcellularLocation>
        <location evidence="1 9">Mitochondrion matrix</location>
    </subcellularLocation>
</comment>
<name>J7RKI0_HUIN7</name>
<dbReference type="InterPro" id="IPR029035">
    <property type="entry name" value="DHS-like_NAD/FAD-binding_dom"/>
</dbReference>
<dbReference type="FunFam" id="3.40.50.1220:FF:000001">
    <property type="entry name" value="Electron transfer flavoprotein, alpha subunit"/>
    <property type="match status" value="1"/>
</dbReference>
<reference evidence="12 13" key="1">
    <citation type="journal article" date="2011" name="Proc. Natl. Acad. Sci. U.S.A.">
        <title>Evolutionary erosion of yeast sex chromosomes by mating-type switching accidents.</title>
        <authorList>
            <person name="Gordon J.L."/>
            <person name="Armisen D."/>
            <person name="Proux-Wera E."/>
            <person name="Oheigeartaigh S.S."/>
            <person name="Byrne K.P."/>
            <person name="Wolfe K.H."/>
        </authorList>
    </citation>
    <scope>NUCLEOTIDE SEQUENCE [LARGE SCALE GENOMIC DNA]</scope>
    <source>
        <strain evidence="13">ATCC MYA-139 / BCRC 22969 / CBS 8797 / CCRC 22969 / KCTC 17520 / NBRC 10181 / NCYC 3082</strain>
    </source>
</reference>
<dbReference type="PANTHER" id="PTHR43153">
    <property type="entry name" value="ELECTRON TRANSFER FLAVOPROTEIN ALPHA"/>
    <property type="match status" value="1"/>
</dbReference>
<dbReference type="InterPro" id="IPR014729">
    <property type="entry name" value="Rossmann-like_a/b/a_fold"/>
</dbReference>
<feature type="binding site" evidence="10">
    <location>
        <begin position="276"/>
        <end position="280"/>
    </location>
    <ligand>
        <name>FAD</name>
        <dbReference type="ChEBI" id="CHEBI:57692"/>
    </ligand>
</feature>
<dbReference type="GO" id="GO:0050660">
    <property type="term" value="F:flavin adenine dinucleotide binding"/>
    <property type="evidence" value="ECO:0007669"/>
    <property type="project" value="InterPro"/>
</dbReference>
<evidence type="ECO:0000256" key="4">
    <source>
        <dbReference type="ARBA" id="ARBA00022448"/>
    </source>
</evidence>
<evidence type="ECO:0000256" key="7">
    <source>
        <dbReference type="ARBA" id="ARBA00022982"/>
    </source>
</evidence>
<dbReference type="Gene3D" id="3.40.50.620">
    <property type="entry name" value="HUPs"/>
    <property type="match status" value="1"/>
</dbReference>
<dbReference type="GeneID" id="34525677"/>
<comment type="cofactor">
    <cofactor evidence="9 10">
        <name>FAD</name>
        <dbReference type="ChEBI" id="CHEBI:57692"/>
    </cofactor>
    <text evidence="9 10">Binds 1 FAD per dimer.</text>
</comment>
<dbReference type="InterPro" id="IPR001308">
    <property type="entry name" value="ETF_a/FixB"/>
</dbReference>
<dbReference type="InterPro" id="IPR018206">
    <property type="entry name" value="ETF_asu_C_CS"/>
</dbReference>
<dbReference type="GO" id="GO:0009055">
    <property type="term" value="F:electron transfer activity"/>
    <property type="evidence" value="ECO:0007669"/>
    <property type="project" value="InterPro"/>
</dbReference>
<dbReference type="KEGG" id="kng:KNAG_0D02380"/>
<evidence type="ECO:0000256" key="5">
    <source>
        <dbReference type="ARBA" id="ARBA00022630"/>
    </source>
</evidence>
<dbReference type="SUPFAM" id="SSF52467">
    <property type="entry name" value="DHS-like NAD/FAD-binding domain"/>
    <property type="match status" value="1"/>
</dbReference>
<dbReference type="OMA" id="WRPYAEQ"/>
<sequence length="345" mass="37144">MLRSSICGRNLLRTTRVRPFASLWRNASTLTFLETSQGKGLTPSSLSVLSAAKQLKNPIVAILLGPDAKESSSTLLEKFECLGLEKVIVVGDKRLEHYLPELVSPLLKDLLSKGDYSHFVMASNYVGKSILPRVAALLDNQPVCDVVAIKDPKTFVRPIYAGNALSVVKCSQDKTLISIRASAFEPVTAGSSKTAKIEELNYERTEEVDIRWEGCKMVDSDMPDLTSAKIVVAGGRALKDKETFDSLLVPLAKKLHGAIGATRAAVDNGFCNNSLQVGQTGKIVAPDLYIAAGISGAVQHLAGMKDSKIVVAINNDPDAPIFKNADLGIEGDVFEILPELTKKLP</sequence>
<comment type="subunit">
    <text evidence="3 9">Heterodimer of an alpha and a beta subunit.</text>
</comment>
<proteinExistence type="inferred from homology"/>
<dbReference type="EMBL" id="HE978317">
    <property type="protein sequence ID" value="CCK69988.1"/>
    <property type="molecule type" value="Genomic_DNA"/>
</dbReference>
<dbReference type="Pfam" id="PF00766">
    <property type="entry name" value="ETF_alpha"/>
    <property type="match status" value="1"/>
</dbReference>
<dbReference type="HOGENOM" id="CLU_034178_0_0_1"/>
<gene>
    <name evidence="12" type="primary">KNAG0D02380</name>
    <name evidence="12" type="ordered locus">KNAG_0D02380</name>
</gene>
<dbReference type="Proteomes" id="UP000006310">
    <property type="component" value="Chromosome 4"/>
</dbReference>
<dbReference type="GO" id="GO:0005759">
    <property type="term" value="C:mitochondrial matrix"/>
    <property type="evidence" value="ECO:0007669"/>
    <property type="project" value="UniProtKB-SubCell"/>
</dbReference>
<feature type="binding site" evidence="10">
    <location>
        <position position="314"/>
    </location>
    <ligand>
        <name>FAD</name>
        <dbReference type="ChEBI" id="CHEBI:57692"/>
    </ligand>
</feature>
<comment type="similarity">
    <text evidence="2 9">Belongs to the ETF alpha-subunit/FixB family.</text>
</comment>
<dbReference type="AlphaFoldDB" id="J7RKI0"/>
<dbReference type="eggNOG" id="KOG3954">
    <property type="taxonomic scope" value="Eukaryota"/>
</dbReference>
<keyword evidence="4 9" id="KW-0813">Transport</keyword>
<keyword evidence="6 9" id="KW-0274">FAD</keyword>
<evidence type="ECO:0000313" key="12">
    <source>
        <dbReference type="EMBL" id="CCK69988.1"/>
    </source>
</evidence>
<keyword evidence="5 9" id="KW-0285">Flavoprotein</keyword>
<keyword evidence="9" id="KW-0496">Mitochondrion</keyword>
<dbReference type="PROSITE" id="PS00696">
    <property type="entry name" value="ETF_ALPHA"/>
    <property type="match status" value="1"/>
</dbReference>
<evidence type="ECO:0000256" key="3">
    <source>
        <dbReference type="ARBA" id="ARBA00011355"/>
    </source>
</evidence>
<evidence type="ECO:0000313" key="13">
    <source>
        <dbReference type="Proteomes" id="UP000006310"/>
    </source>
</evidence>
<evidence type="ECO:0000256" key="8">
    <source>
        <dbReference type="ARBA" id="ARBA00025416"/>
    </source>
</evidence>
<protein>
    <recommendedName>
        <fullName evidence="9">Probable electron transfer flavoprotein subunit alpha</fullName>
    </recommendedName>
</protein>
<feature type="binding site" evidence="10">
    <location>
        <position position="236"/>
    </location>
    <ligand>
        <name>FAD</name>
        <dbReference type="ChEBI" id="CHEBI:57692"/>
    </ligand>
</feature>
<dbReference type="Pfam" id="PF01012">
    <property type="entry name" value="ETF"/>
    <property type="match status" value="1"/>
</dbReference>
<evidence type="ECO:0000259" key="11">
    <source>
        <dbReference type="SMART" id="SM00893"/>
    </source>
</evidence>
<dbReference type="InterPro" id="IPR014730">
    <property type="entry name" value="ETF_a/b_N"/>
</dbReference>
<keyword evidence="13" id="KW-1185">Reference proteome</keyword>
<dbReference type="SMART" id="SM00893">
    <property type="entry name" value="ETF"/>
    <property type="match status" value="1"/>
</dbReference>
<feature type="binding site" evidence="10">
    <location>
        <begin position="293"/>
        <end position="300"/>
    </location>
    <ligand>
        <name>FAD</name>
        <dbReference type="ChEBI" id="CHEBI:57692"/>
    </ligand>
</feature>
<dbReference type="Gene3D" id="3.40.50.1220">
    <property type="entry name" value="TPP-binding domain"/>
    <property type="match status" value="1"/>
</dbReference>
<dbReference type="CDD" id="cd01715">
    <property type="entry name" value="ETF_alpha"/>
    <property type="match status" value="1"/>
</dbReference>
<evidence type="ECO:0000256" key="10">
    <source>
        <dbReference type="PIRSR" id="PIRSR000089-1"/>
    </source>
</evidence>
<evidence type="ECO:0000256" key="2">
    <source>
        <dbReference type="ARBA" id="ARBA00005817"/>
    </source>
</evidence>
<evidence type="ECO:0000256" key="9">
    <source>
        <dbReference type="PIRNR" id="PIRNR000089"/>
    </source>
</evidence>
<evidence type="ECO:0000256" key="1">
    <source>
        <dbReference type="ARBA" id="ARBA00004305"/>
    </source>
</evidence>
<dbReference type="RefSeq" id="XP_022464234.1">
    <property type="nucleotide sequence ID" value="XM_022607660.1"/>
</dbReference>